<dbReference type="AlphaFoldDB" id="A0A076G9N6"/>
<protein>
    <recommendedName>
        <fullName evidence="4">Secreted protein</fullName>
    </recommendedName>
</protein>
<sequence>MKAKLIVISLSLICSGPMFAGSNSMQDVFLKINSERETAHSLQKNRLIKVESGRFCNEHKELTSSKTKIADPQHLHSSSLNERSRKLKKPELSGTKTSDENCDKPIQVS</sequence>
<organism evidence="3">
    <name type="scientific">Acinetobacter baumannii TYTH-1</name>
    <dbReference type="NCBI Taxonomy" id="1100841"/>
    <lineage>
        <taxon>Bacteria</taxon>
        <taxon>Pseudomonadati</taxon>
        <taxon>Pseudomonadota</taxon>
        <taxon>Gammaproteobacteria</taxon>
        <taxon>Moraxellales</taxon>
        <taxon>Moraxellaceae</taxon>
        <taxon>Acinetobacter</taxon>
        <taxon>Acinetobacter calcoaceticus/baumannii complex</taxon>
    </lineage>
</organism>
<feature type="signal peptide" evidence="2">
    <location>
        <begin position="1"/>
        <end position="20"/>
    </location>
</feature>
<dbReference type="GeneID" id="39492398"/>
<reference evidence="3" key="1">
    <citation type="submission" date="2013-11" db="EMBL/GenBank/DDBJ databases">
        <authorList>
            <person name="Liu C.-C."/>
            <person name="Tang C.Y."/>
            <person name="Kuo H.-Y."/>
            <person name="Chang K.-C."/>
            <person name="Liou M.-L."/>
        </authorList>
    </citation>
    <scope>NUCLEOTIDE SEQUENCE</scope>
    <source>
        <strain evidence="3">TYTH-1</strain>
        <plasmid evidence="3">pAB_CC</plasmid>
    </source>
</reference>
<dbReference type="RefSeq" id="WP_000644930.1">
    <property type="nucleotide sequence ID" value="NZ_KF889012.1"/>
</dbReference>
<feature type="compositionally biased region" description="Basic and acidic residues" evidence="1">
    <location>
        <begin position="61"/>
        <end position="74"/>
    </location>
</feature>
<dbReference type="EMBL" id="KF889012">
    <property type="protein sequence ID" value="AII26468.1"/>
    <property type="molecule type" value="Genomic_DNA"/>
</dbReference>
<feature type="chain" id="PRO_5001711932" description="Secreted protein" evidence="2">
    <location>
        <begin position="21"/>
        <end position="109"/>
    </location>
</feature>
<reference evidence="3" key="2">
    <citation type="journal article" date="2014" name="Genomics">
        <title>Prevalence and mapping of a plasmid encoding a type IV secretion system in Acinetobacter baumannii.</title>
        <authorList>
            <person name="Liu C.C."/>
            <person name="Kuo H.Y."/>
            <person name="Tang C.Y."/>
            <person name="Chang K.C."/>
            <person name="Liou M.L."/>
        </authorList>
    </citation>
    <scope>NUCLEOTIDE SEQUENCE</scope>
    <source>
        <strain evidence="3">TYTH-1</strain>
        <plasmid evidence="3">pAB_CC</plasmid>
    </source>
</reference>
<geneLocation type="plasmid" evidence="3">
    <name>pAB_CC</name>
</geneLocation>
<evidence type="ECO:0000256" key="2">
    <source>
        <dbReference type="SAM" id="SignalP"/>
    </source>
</evidence>
<gene>
    <name evidence="3" type="ORF">M3Q_pABCC65</name>
</gene>
<evidence type="ECO:0000256" key="1">
    <source>
        <dbReference type="SAM" id="MobiDB-lite"/>
    </source>
</evidence>
<evidence type="ECO:0000313" key="3">
    <source>
        <dbReference type="EMBL" id="AII26468.1"/>
    </source>
</evidence>
<proteinExistence type="predicted"/>
<name>A0A076G9N6_ACIBA</name>
<keyword evidence="2" id="KW-0732">Signal</keyword>
<feature type="region of interest" description="Disordered" evidence="1">
    <location>
        <begin position="61"/>
        <end position="109"/>
    </location>
</feature>
<accession>A0A076G9N6</accession>
<evidence type="ECO:0008006" key="4">
    <source>
        <dbReference type="Google" id="ProtNLM"/>
    </source>
</evidence>
<keyword evidence="3" id="KW-0614">Plasmid</keyword>